<evidence type="ECO:0000256" key="1">
    <source>
        <dbReference type="ARBA" id="ARBA00023002"/>
    </source>
</evidence>
<gene>
    <name evidence="3" type="ORF">NECAME_11845</name>
</gene>
<name>W2T2R2_NECAM</name>
<evidence type="ECO:0000313" key="4">
    <source>
        <dbReference type="Proteomes" id="UP000053676"/>
    </source>
</evidence>
<proteinExistence type="predicted"/>
<dbReference type="Gene3D" id="1.10.1060.10">
    <property type="entry name" value="Alpha-helical ferredoxin"/>
    <property type="match status" value="1"/>
</dbReference>
<dbReference type="Proteomes" id="UP000053676">
    <property type="component" value="Unassembled WGS sequence"/>
</dbReference>
<dbReference type="GO" id="GO:0006212">
    <property type="term" value="P:uracil catabolic process"/>
    <property type="evidence" value="ECO:0007669"/>
    <property type="project" value="TreeGrafter"/>
</dbReference>
<dbReference type="STRING" id="51031.W2T2R2"/>
<reference evidence="4" key="1">
    <citation type="journal article" date="2014" name="Nat. Genet.">
        <title>Genome of the human hookworm Necator americanus.</title>
        <authorList>
            <person name="Tang Y.T."/>
            <person name="Gao X."/>
            <person name="Rosa B.A."/>
            <person name="Abubucker S."/>
            <person name="Hallsworth-Pepin K."/>
            <person name="Martin J."/>
            <person name="Tyagi R."/>
            <person name="Heizer E."/>
            <person name="Zhang X."/>
            <person name="Bhonagiri-Palsikar V."/>
            <person name="Minx P."/>
            <person name="Warren W.C."/>
            <person name="Wang Q."/>
            <person name="Zhan B."/>
            <person name="Hotez P.J."/>
            <person name="Sternberg P.W."/>
            <person name="Dougall A."/>
            <person name="Gaze S.T."/>
            <person name="Mulvenna J."/>
            <person name="Sotillo J."/>
            <person name="Ranganathan S."/>
            <person name="Rabelo E.M."/>
            <person name="Wilson R.K."/>
            <person name="Felgner P.L."/>
            <person name="Bethony J."/>
            <person name="Hawdon J.M."/>
            <person name="Gasser R.B."/>
            <person name="Loukas A."/>
            <person name="Mitreva M."/>
        </authorList>
    </citation>
    <scope>NUCLEOTIDE SEQUENCE [LARGE SCALE GENOMIC DNA]</scope>
</reference>
<dbReference type="KEGG" id="nai:NECAME_11845"/>
<feature type="domain" description="Dihydroprymidine dehydrogenase" evidence="2">
    <location>
        <begin position="150"/>
        <end position="208"/>
    </location>
</feature>
<dbReference type="AlphaFoldDB" id="W2T2R2"/>
<evidence type="ECO:0000313" key="3">
    <source>
        <dbReference type="EMBL" id="ETN76203.1"/>
    </source>
</evidence>
<protein>
    <recommendedName>
        <fullName evidence="2">Dihydroprymidine dehydrogenase domain-containing protein</fullName>
    </recommendedName>
</protein>
<dbReference type="PANTHER" id="PTHR43073">
    <property type="entry name" value="DIHYDROPYRIMIDINE DEHYDROGENASE [NADP(+)]"/>
    <property type="match status" value="1"/>
</dbReference>
<dbReference type="OrthoDB" id="5839843at2759"/>
<keyword evidence="4" id="KW-1185">Reference proteome</keyword>
<dbReference type="GO" id="GO:0006210">
    <property type="term" value="P:thymine catabolic process"/>
    <property type="evidence" value="ECO:0007669"/>
    <property type="project" value="TreeGrafter"/>
</dbReference>
<keyword evidence="1" id="KW-0560">Oxidoreductase</keyword>
<dbReference type="GO" id="GO:0005829">
    <property type="term" value="C:cytosol"/>
    <property type="evidence" value="ECO:0007669"/>
    <property type="project" value="TreeGrafter"/>
</dbReference>
<dbReference type="InterPro" id="IPR028261">
    <property type="entry name" value="DPD_II"/>
</dbReference>
<organism evidence="3 4">
    <name type="scientific">Necator americanus</name>
    <name type="common">Human hookworm</name>
    <dbReference type="NCBI Taxonomy" id="51031"/>
    <lineage>
        <taxon>Eukaryota</taxon>
        <taxon>Metazoa</taxon>
        <taxon>Ecdysozoa</taxon>
        <taxon>Nematoda</taxon>
        <taxon>Chromadorea</taxon>
        <taxon>Rhabditida</taxon>
        <taxon>Rhabditina</taxon>
        <taxon>Rhabditomorpha</taxon>
        <taxon>Strongyloidea</taxon>
        <taxon>Ancylostomatidae</taxon>
        <taxon>Bunostominae</taxon>
        <taxon>Necator</taxon>
    </lineage>
</organism>
<accession>W2T2R2</accession>
<evidence type="ECO:0000259" key="2">
    <source>
        <dbReference type="Pfam" id="PF14691"/>
    </source>
</evidence>
<dbReference type="InterPro" id="IPR009051">
    <property type="entry name" value="Helical_ferredxn"/>
</dbReference>
<dbReference type="GO" id="GO:0050661">
    <property type="term" value="F:NADP binding"/>
    <property type="evidence" value="ECO:0007669"/>
    <property type="project" value="TreeGrafter"/>
</dbReference>
<dbReference type="EMBL" id="KI660242">
    <property type="protein sequence ID" value="ETN76203.1"/>
    <property type="molecule type" value="Genomic_DNA"/>
</dbReference>
<dbReference type="GO" id="GO:0051536">
    <property type="term" value="F:iron-sulfur cluster binding"/>
    <property type="evidence" value="ECO:0007669"/>
    <property type="project" value="InterPro"/>
</dbReference>
<dbReference type="GO" id="GO:0017113">
    <property type="term" value="F:dihydropyrimidine dehydrogenase (NADP+) activity"/>
    <property type="evidence" value="ECO:0007669"/>
    <property type="project" value="TreeGrafter"/>
</dbReference>
<sequence length="284" mass="32013">MNLRKTDSLSTSRLNKHLHTCAGTTLLIWSKKAGPTFLATTKYATFIVKLAPTRMLSANYQTWLRISGGVDMLFAVQIARIRRNVDKVAFQKVPENALLVLNPKVNKKATAIPTYETRKHKHNWKRNADKCEANMCGEFGKYSCIPDLSNDFRDVKRTTLSERGALREALRCLKCADAPCQKSCPTQLDVKTFITSISNKRQLAKGFETLSPLRAVVKVFNEPVIFLVDVVHCGIFPKTGERSEEIPEAMVRLRVELWHNSDVHQAEPFIDDDVAYFITAPSTG</sequence>
<dbReference type="SUPFAM" id="SSF46548">
    <property type="entry name" value="alpha-helical ferredoxin"/>
    <property type="match status" value="1"/>
</dbReference>
<dbReference type="Pfam" id="PF14691">
    <property type="entry name" value="Fer4_20"/>
    <property type="match status" value="1"/>
</dbReference>
<dbReference type="GO" id="GO:0002058">
    <property type="term" value="F:uracil binding"/>
    <property type="evidence" value="ECO:0007669"/>
    <property type="project" value="TreeGrafter"/>
</dbReference>
<dbReference type="PANTHER" id="PTHR43073:SF2">
    <property type="entry name" value="DIHYDROPYRIMIDINE DEHYDROGENASE [NADP(+)]"/>
    <property type="match status" value="1"/>
</dbReference>